<name>A0A3G5AID7_9VIRU</name>
<dbReference type="EMBL" id="MK072522">
    <property type="protein sequence ID" value="AYV86967.1"/>
    <property type="molecule type" value="Genomic_DNA"/>
</dbReference>
<proteinExistence type="predicted"/>
<accession>A0A3G5AID7</accession>
<protein>
    <submittedName>
        <fullName evidence="3">Uncharacterized protein</fullName>
    </submittedName>
</protein>
<feature type="transmembrane region" description="Helical" evidence="2">
    <location>
        <begin position="358"/>
        <end position="379"/>
    </location>
</feature>
<evidence type="ECO:0000256" key="1">
    <source>
        <dbReference type="SAM" id="MobiDB-lite"/>
    </source>
</evidence>
<organism evidence="3">
    <name type="scientific">Sylvanvirus sp</name>
    <dbReference type="NCBI Taxonomy" id="2487774"/>
    <lineage>
        <taxon>Viruses</taxon>
    </lineage>
</organism>
<feature type="compositionally biased region" description="Low complexity" evidence="1">
    <location>
        <begin position="498"/>
        <end position="518"/>
    </location>
</feature>
<feature type="region of interest" description="Disordered" evidence="1">
    <location>
        <begin position="452"/>
        <end position="548"/>
    </location>
</feature>
<sequence>MFQQFPQEGCYAGVRREIIDSSRQGSCKNCQKWASSDPECHLYTYHEESKQCTKLKTLHRHGHELAIMTDAVPLYDQLGQMTGQFTKPQLLTLTDTDFEFSAQHHEIKFVEEDATNIRDCFKRALETPGVRFLTFNPHKRQVIAISRSMGVQDSQVIMGVRRGKSKHKQPMIVEPAINQNQMNLNQMNMNQMYQTQLQAQAQNQNQMNLNLLSQQASYPDMNQINHMNQTMMPSPIAYNPALSHVPPHTLPSMNLPTPINVNVSHHGHTSTSDTMASTHTPQPVAMSMTPASQSSSVPTHHWSNQITFTNPSNPPLVNASLPCSNCAKVPLLSDSSNNSNAISNTASGLLDQFKNAQWSTILCFFLFLIITIIVVAMICHWMMSGAKNQGPSTIFIEPNPSSLMANIPESSELDRLLSQARAEPLLMQPPQSIQSSQPIQSIQSTQPTVQSYSFNPINQQNPMNQTSPSTRSARSIQSTLQSPEPLPLSSNTPRQQVLPSSRLSSSRSISSPSRSLSSTQVFQTAPAKSNPFHPSYDIESEGEYEDEF</sequence>
<keyword evidence="2" id="KW-0472">Membrane</keyword>
<feature type="compositionally biased region" description="Polar residues" evidence="1">
    <location>
        <begin position="452"/>
        <end position="497"/>
    </location>
</feature>
<keyword evidence="2" id="KW-1133">Transmembrane helix</keyword>
<evidence type="ECO:0000313" key="3">
    <source>
        <dbReference type="EMBL" id="AYV86967.1"/>
    </source>
</evidence>
<reference evidence="3" key="1">
    <citation type="submission" date="2018-10" db="EMBL/GenBank/DDBJ databases">
        <title>Hidden diversity of soil giant viruses.</title>
        <authorList>
            <person name="Schulz F."/>
            <person name="Alteio L."/>
            <person name="Goudeau D."/>
            <person name="Ryan E.M."/>
            <person name="Malmstrom R.R."/>
            <person name="Blanchard J."/>
            <person name="Woyke T."/>
        </authorList>
    </citation>
    <scope>NUCLEOTIDE SEQUENCE</scope>
    <source>
        <strain evidence="3">SYV1</strain>
    </source>
</reference>
<gene>
    <name evidence="3" type="ORF">Sylvanvirus16_8</name>
</gene>
<evidence type="ECO:0000256" key="2">
    <source>
        <dbReference type="SAM" id="Phobius"/>
    </source>
</evidence>
<keyword evidence="2" id="KW-0812">Transmembrane</keyword>
<feature type="compositionally biased region" description="Acidic residues" evidence="1">
    <location>
        <begin position="538"/>
        <end position="548"/>
    </location>
</feature>